<accession>A0A1M5M2M9</accession>
<dbReference type="STRING" id="1122206.SAMN02745753_04374"/>
<sequence>MSEEEVIQYLSKTPDFFIRHADLLESLTLPHPVNGKVVSLLEYQVNLLRKSTADYRAQFERLVEVARENESTMQKSRRLVLAGLTCSSLDDLAVIVDDMVRDDFEVSHHELVLYGEFPDSAVRSHKLVEDDVFLSHAAGFTDCFCGMLPANEMSFLFLDDATSIRSVAVLPLLSREGGEIRKCGVLVLGAESKSAFEKEKGALFLQYLADLLSAILLRLLP</sequence>
<reference evidence="2" key="1">
    <citation type="submission" date="2016-11" db="EMBL/GenBank/DDBJ databases">
        <authorList>
            <person name="Varghese N."/>
            <person name="Submissions S."/>
        </authorList>
    </citation>
    <scope>NUCLEOTIDE SEQUENCE [LARGE SCALE GENOMIC DNA]</scope>
    <source>
        <strain evidence="2">DSM 16579</strain>
    </source>
</reference>
<gene>
    <name evidence="1" type="ORF">SAMN02745753_04374</name>
</gene>
<organism evidence="1 2">
    <name type="scientific">Marinomonas polaris DSM 16579</name>
    <dbReference type="NCBI Taxonomy" id="1122206"/>
    <lineage>
        <taxon>Bacteria</taxon>
        <taxon>Pseudomonadati</taxon>
        <taxon>Pseudomonadota</taxon>
        <taxon>Gammaproteobacteria</taxon>
        <taxon>Oceanospirillales</taxon>
        <taxon>Oceanospirillaceae</taxon>
        <taxon>Marinomonas</taxon>
    </lineage>
</organism>
<dbReference type="Gene3D" id="3.30.450.40">
    <property type="match status" value="1"/>
</dbReference>
<dbReference type="Pfam" id="PF04340">
    <property type="entry name" value="DUF484"/>
    <property type="match status" value="1"/>
</dbReference>
<name>A0A1M5M2M9_9GAMM</name>
<evidence type="ECO:0000313" key="2">
    <source>
        <dbReference type="Proteomes" id="UP000184517"/>
    </source>
</evidence>
<dbReference type="EMBL" id="FQVF01000028">
    <property type="protein sequence ID" value="SHG71486.1"/>
    <property type="molecule type" value="Genomic_DNA"/>
</dbReference>
<dbReference type="OrthoDB" id="8525200at2"/>
<dbReference type="PANTHER" id="PTHR38765:SF1">
    <property type="entry name" value="DUF484 DOMAIN-CONTAINING PROTEIN"/>
    <property type="match status" value="1"/>
</dbReference>
<protein>
    <recommendedName>
        <fullName evidence="3">DUF484 family protein</fullName>
    </recommendedName>
</protein>
<dbReference type="Proteomes" id="UP000184517">
    <property type="component" value="Unassembled WGS sequence"/>
</dbReference>
<dbReference type="InterPro" id="IPR029016">
    <property type="entry name" value="GAF-like_dom_sf"/>
</dbReference>
<dbReference type="PANTHER" id="PTHR38765">
    <property type="entry name" value="DUF484 DOMAIN-CONTAINING PROTEIN"/>
    <property type="match status" value="1"/>
</dbReference>
<proteinExistence type="predicted"/>
<evidence type="ECO:0000313" key="1">
    <source>
        <dbReference type="EMBL" id="SHG71486.1"/>
    </source>
</evidence>
<dbReference type="InterPro" id="IPR007435">
    <property type="entry name" value="DUF484"/>
</dbReference>
<dbReference type="RefSeq" id="WP_072842080.1">
    <property type="nucleotide sequence ID" value="NZ_FQVF01000028.1"/>
</dbReference>
<dbReference type="AlphaFoldDB" id="A0A1M5M2M9"/>
<evidence type="ECO:0008006" key="3">
    <source>
        <dbReference type="Google" id="ProtNLM"/>
    </source>
</evidence>
<keyword evidence="2" id="KW-1185">Reference proteome</keyword>